<dbReference type="PROSITE" id="PS50011">
    <property type="entry name" value="PROTEIN_KINASE_DOM"/>
    <property type="match status" value="1"/>
</dbReference>
<dbReference type="FunFam" id="1.10.510.10:FF:000505">
    <property type="entry name" value="Serine/threonine protein kinase"/>
    <property type="match status" value="1"/>
</dbReference>
<dbReference type="PROSITE" id="PS00109">
    <property type="entry name" value="PROTEIN_KINASE_TYR"/>
    <property type="match status" value="1"/>
</dbReference>
<sequence length="1218" mass="143578">MIKTTEKIDYSKSETLPCDDNYLSLKSEKTINLDTEKCEILLSEKKKKVNENFSNKCNVSKNKVISSNSLYNDKIKDNIELCSIVNSTQTFIRNDFQYNNQMSNKEKKISRKSNTSKKGNDKNIEENEKDFFSNSTMYYKNTISTKYYDNINEIDSKKNNDKCFYVNESKNNDSLKNLKNNTISRNNNPIIEEKELLMNHIENKKKINNLLGNYTESSLSKCRISDINKSNSKNYNNYSNNYSYNVEENNKSIYILDNKKKKIETFLDYNSQNIMSIVNDDEKSYNNRNNHKNISDNTKDCLKKNSSKLSCKKDNTINLTGNCYYDYHKIDNDPNFESSNALKLGNGKIEEYTNNINEIYGKKEDFRSMLSLDIFNEMENINDSTTECNSMKDISKFLVNYNTSEKKLDKNYYINVPETPVSLKEINIQDKNSSSENISRKMSEMVLKSENKNGTPSNYDLDSIENNVPVINEDNFEIKKNETIQQCFPNKSIYMENDTHKCNEEFINDISDEEYTINKKEVKKDNYDLSRNSFKVGSDIPNEIYLKKKSFNFNKKTDSIKKKNDKTLTKSQIYESTKNKNEESVNNLGKKKKKNFFDLVSKRRIESTVIPQDNSKDNVYLDEYFHNTIPSDIMKNVKYENSSNTYNEILNKMNYNLSSELNNNSIYISERNEEKNKKNRDTRDLNYIQNEKIGTRKEMQTHKNDEGTKKIMCNELEANYTPGKRYLLSVKKNEVIKDQKSQMLLISKQKIKKIWNKFKNNSSKEQNPTTYDNKKYPFPNSDLSTQKFEVCNYNSFKDCINKPFNNINNMEKQIKSKCIFNWKLAQKALIKMLHSAHNFYFNGVKYSDWDLTSIPTLGFSKSSNRVQQMFKATVPSKDGNSKNEVKLFIKKIPIYIWVKQFNLMNEYDGEYVTDGENFVMEAAALAFLNEYHQGITPKLFKVLYEPESKHFNEYMAPKAMFNNLNLFNNILTERLKCNINGNIVIVSEFFSEDILDYIDRRQKKYNMKISNNEKSYILYQCLKLLIRLHDAGLSHLDLTPENILISDNYEMRLCDLSKSTPIYTYNLRHIKDVNRLNLFESCEPTIAKGAYMPPECWKIYWKYDTMKIKNPLKDLKSITDQDKRKQFYFDVSSADNFMLGVFFFWIWTNGNLWKCSDPLQDEDFFYFVKCDMDFDKFELTKKWPNELKNIIKQLLHIDYRKKLNLKDLSAHPWWSCKL</sequence>
<dbReference type="InterPro" id="IPR000719">
    <property type="entry name" value="Prot_kinase_dom"/>
</dbReference>
<dbReference type="AlphaFoldDB" id="A0A1J1GLW7"/>
<evidence type="ECO:0000259" key="2">
    <source>
        <dbReference type="PROSITE" id="PS50011"/>
    </source>
</evidence>
<dbReference type="Proteomes" id="UP000220797">
    <property type="component" value="Unassembled WGS sequence"/>
</dbReference>
<reference evidence="3" key="1">
    <citation type="submission" date="2015-04" db="EMBL/GenBank/DDBJ databases">
        <authorList>
            <consortium name="Pathogen Informatics"/>
        </authorList>
    </citation>
    <scope>NUCLEOTIDE SEQUENCE [LARGE SCALE GENOMIC DNA]</scope>
    <source>
        <strain evidence="3">8A</strain>
    </source>
</reference>
<dbReference type="OMA" id="CEEAHIV"/>
<feature type="domain" description="Protein kinase" evidence="2">
    <location>
        <begin position="851"/>
        <end position="1214"/>
    </location>
</feature>
<proteinExistence type="predicted"/>
<dbReference type="InterPro" id="IPR011009">
    <property type="entry name" value="Kinase-like_dom_sf"/>
</dbReference>
<dbReference type="SMART" id="SM00220">
    <property type="entry name" value="S_TKc"/>
    <property type="match status" value="1"/>
</dbReference>
<dbReference type="EMBL" id="CVMV01000015">
    <property type="protein sequence ID" value="CRG93377.1"/>
    <property type="molecule type" value="Genomic_DNA"/>
</dbReference>
<keyword evidence="3" id="KW-0808">Transferase</keyword>
<evidence type="ECO:0000256" key="1">
    <source>
        <dbReference type="SAM" id="MobiDB-lite"/>
    </source>
</evidence>
<name>A0A1J1GLW7_PLAGA</name>
<keyword evidence="4" id="KW-1185">Reference proteome</keyword>
<dbReference type="GO" id="GO:0044773">
    <property type="term" value="P:mitotic DNA damage checkpoint signaling"/>
    <property type="evidence" value="ECO:0007669"/>
    <property type="project" value="TreeGrafter"/>
</dbReference>
<feature type="compositionally biased region" description="Basic and acidic residues" evidence="1">
    <location>
        <begin position="118"/>
        <end position="127"/>
    </location>
</feature>
<dbReference type="VEuPathDB" id="PlasmoDB:PGAL8A_00108200"/>
<dbReference type="RefSeq" id="XP_028526199.1">
    <property type="nucleotide sequence ID" value="XM_028673566.1"/>
</dbReference>
<dbReference type="SUPFAM" id="SSF56112">
    <property type="entry name" value="Protein kinase-like (PK-like)"/>
    <property type="match status" value="1"/>
</dbReference>
<protein>
    <submittedName>
        <fullName evidence="3">Serine/threonine protein kinase, FIKK family</fullName>
    </submittedName>
</protein>
<accession>A0A1J1GLW7</accession>
<organism evidence="3 4">
    <name type="scientific">Plasmodium gallinaceum</name>
    <dbReference type="NCBI Taxonomy" id="5849"/>
    <lineage>
        <taxon>Eukaryota</taxon>
        <taxon>Sar</taxon>
        <taxon>Alveolata</taxon>
        <taxon>Apicomplexa</taxon>
        <taxon>Aconoidasida</taxon>
        <taxon>Haemosporida</taxon>
        <taxon>Plasmodiidae</taxon>
        <taxon>Plasmodium</taxon>
        <taxon>Plasmodium (Haemamoeba)</taxon>
    </lineage>
</organism>
<keyword evidence="3" id="KW-0418">Kinase</keyword>
<evidence type="ECO:0000313" key="4">
    <source>
        <dbReference type="Proteomes" id="UP000220797"/>
    </source>
</evidence>
<keyword evidence="3" id="KW-0723">Serine/threonine-protein kinase</keyword>
<dbReference type="PANTHER" id="PTHR44167:SF24">
    <property type="entry name" value="SERINE_THREONINE-PROTEIN KINASE CHK2"/>
    <property type="match status" value="1"/>
</dbReference>
<dbReference type="Gene3D" id="1.10.510.10">
    <property type="entry name" value="Transferase(Phosphotransferase) domain 1"/>
    <property type="match status" value="1"/>
</dbReference>
<comment type="caution">
    <text evidence="3">The sequence shown here is derived from an EMBL/GenBank/DDBJ whole genome shotgun (WGS) entry which is preliminary data.</text>
</comment>
<gene>
    <name evidence="3" type="ORF">PGAL8A_00108200</name>
</gene>
<dbReference type="GO" id="GO:0005524">
    <property type="term" value="F:ATP binding"/>
    <property type="evidence" value="ECO:0007669"/>
    <property type="project" value="InterPro"/>
</dbReference>
<dbReference type="GO" id="GO:0005634">
    <property type="term" value="C:nucleus"/>
    <property type="evidence" value="ECO:0007669"/>
    <property type="project" value="TreeGrafter"/>
</dbReference>
<dbReference type="GeneID" id="39729608"/>
<dbReference type="OrthoDB" id="4062651at2759"/>
<dbReference type="PANTHER" id="PTHR44167">
    <property type="entry name" value="OVARIAN-SPECIFIC SERINE/THREONINE-PROTEIN KINASE LOK-RELATED"/>
    <property type="match status" value="1"/>
</dbReference>
<feature type="region of interest" description="Disordered" evidence="1">
    <location>
        <begin position="103"/>
        <end position="127"/>
    </location>
</feature>
<dbReference type="GO" id="GO:0004674">
    <property type="term" value="F:protein serine/threonine kinase activity"/>
    <property type="evidence" value="ECO:0007669"/>
    <property type="project" value="UniProtKB-KW"/>
</dbReference>
<evidence type="ECO:0000313" key="3">
    <source>
        <dbReference type="EMBL" id="CRG93377.1"/>
    </source>
</evidence>
<dbReference type="InterPro" id="IPR008266">
    <property type="entry name" value="Tyr_kinase_AS"/>
</dbReference>
<dbReference type="Pfam" id="PF00069">
    <property type="entry name" value="Pkinase"/>
    <property type="match status" value="1"/>
</dbReference>